<organism evidence="2 3">
    <name type="scientific">Deinococcus rhizophilus</name>
    <dbReference type="NCBI Taxonomy" id="3049544"/>
    <lineage>
        <taxon>Bacteria</taxon>
        <taxon>Thermotogati</taxon>
        <taxon>Deinococcota</taxon>
        <taxon>Deinococci</taxon>
        <taxon>Deinococcales</taxon>
        <taxon>Deinococcaceae</taxon>
        <taxon>Deinococcus</taxon>
    </lineage>
</organism>
<feature type="region of interest" description="Disordered" evidence="1">
    <location>
        <begin position="1"/>
        <end position="52"/>
    </location>
</feature>
<reference evidence="2 3" key="1">
    <citation type="submission" date="2023-05" db="EMBL/GenBank/DDBJ databases">
        <authorList>
            <person name="Gao F."/>
        </authorList>
    </citation>
    <scope>NUCLEOTIDE SEQUENCE [LARGE SCALE GENOMIC DNA]</scope>
    <source>
        <strain evidence="2 3">MIMF12</strain>
    </source>
</reference>
<name>A0ABT7JEB8_9DEIO</name>
<dbReference type="EMBL" id="JASNGB010000021">
    <property type="protein sequence ID" value="MDL2343401.1"/>
    <property type="molecule type" value="Genomic_DNA"/>
</dbReference>
<comment type="caution">
    <text evidence="2">The sequence shown here is derived from an EMBL/GenBank/DDBJ whole genome shotgun (WGS) entry which is preliminary data.</text>
</comment>
<sequence length="111" mass="11804">MSVPAAAIPAASSGATGTRCCPRHAPERPPRPPRKSGMGFFNSPAPEPQPVHRAGKDLTCAHCGHTAFHAGEAQLNTQGLTFLGLDWLNGTADYFACAQCGHLHWFLQVMP</sequence>
<evidence type="ECO:0000256" key="1">
    <source>
        <dbReference type="SAM" id="MobiDB-lite"/>
    </source>
</evidence>
<protein>
    <recommendedName>
        <fullName evidence="4">DNA-binding protein</fullName>
    </recommendedName>
</protein>
<evidence type="ECO:0000313" key="2">
    <source>
        <dbReference type="EMBL" id="MDL2343401.1"/>
    </source>
</evidence>
<proteinExistence type="predicted"/>
<accession>A0ABT7JEB8</accession>
<gene>
    <name evidence="2" type="ORF">QOL99_04455</name>
</gene>
<feature type="compositionally biased region" description="Low complexity" evidence="1">
    <location>
        <begin position="1"/>
        <end position="20"/>
    </location>
</feature>
<evidence type="ECO:0000313" key="3">
    <source>
        <dbReference type="Proteomes" id="UP001302059"/>
    </source>
</evidence>
<dbReference type="Proteomes" id="UP001302059">
    <property type="component" value="Unassembled WGS sequence"/>
</dbReference>
<evidence type="ECO:0008006" key="4">
    <source>
        <dbReference type="Google" id="ProtNLM"/>
    </source>
</evidence>
<keyword evidence="3" id="KW-1185">Reference proteome</keyword>